<dbReference type="Pfam" id="PF13391">
    <property type="entry name" value="HNH_2"/>
    <property type="match status" value="1"/>
</dbReference>
<sequence>MLPIPARPIIKKTVYELLQQTALNVSNWSIKQNGDQIENPKNNIGRNTMWSFVGEPSEPIVLCIWYKDVDWSATPPIYKGNERTFQAQLNDLNTRKGNNGISRLTVKLQRSSAFHQAIYQAYKNTCCVRLILVDGEQIDIEDAADEASKVTARILDSETWYVHEMNSDNGDYTIARGVLPPPRPSEQLKEELTDPLNDPAFQTYLATLSDTERDAMVKTRVCQGKFRDRLIERWKTCSVTGCGITEILIASHIRPWSKCETAEQRLSPANGLLLVPNLDKLFDSGFISFDDNYRIIFSSRLKLDFALQLSVNQNMRLRKNNHVDMLPYLQWHREHVLLK</sequence>
<feature type="domain" description="HNH nuclease" evidence="1">
    <location>
        <begin position="237"/>
        <end position="290"/>
    </location>
</feature>
<dbReference type="InterPro" id="IPR003615">
    <property type="entry name" value="HNH_nuc"/>
</dbReference>
<dbReference type="EMBL" id="CP081150">
    <property type="protein sequence ID" value="QZA77447.1"/>
    <property type="molecule type" value="Genomic_DNA"/>
</dbReference>
<organism evidence="2 3">
    <name type="scientific">Deefgea tanakiae</name>
    <dbReference type="NCBI Taxonomy" id="2865840"/>
    <lineage>
        <taxon>Bacteria</taxon>
        <taxon>Pseudomonadati</taxon>
        <taxon>Pseudomonadota</taxon>
        <taxon>Betaproteobacteria</taxon>
        <taxon>Neisseriales</taxon>
        <taxon>Chitinibacteraceae</taxon>
        <taxon>Deefgea</taxon>
    </lineage>
</organism>
<evidence type="ECO:0000259" key="1">
    <source>
        <dbReference type="Pfam" id="PF13391"/>
    </source>
</evidence>
<evidence type="ECO:0000313" key="2">
    <source>
        <dbReference type="EMBL" id="QZA77447.1"/>
    </source>
</evidence>
<evidence type="ECO:0000313" key="3">
    <source>
        <dbReference type="Proteomes" id="UP000825679"/>
    </source>
</evidence>
<proteinExistence type="predicted"/>
<dbReference type="GO" id="GO:0004519">
    <property type="term" value="F:endonuclease activity"/>
    <property type="evidence" value="ECO:0007669"/>
    <property type="project" value="UniProtKB-KW"/>
</dbReference>
<dbReference type="Proteomes" id="UP000825679">
    <property type="component" value="Chromosome"/>
</dbReference>
<protein>
    <submittedName>
        <fullName evidence="2">HNH endonuclease</fullName>
    </submittedName>
</protein>
<keyword evidence="2" id="KW-0540">Nuclease</keyword>
<name>A0ABX8Z546_9NEIS</name>
<accession>A0ABX8Z546</accession>
<keyword evidence="2" id="KW-0378">Hydrolase</keyword>
<dbReference type="RefSeq" id="WP_221005828.1">
    <property type="nucleotide sequence ID" value="NZ_CP081150.1"/>
</dbReference>
<keyword evidence="3" id="KW-1185">Reference proteome</keyword>
<reference evidence="2 3" key="1">
    <citation type="submission" date="2021-08" db="EMBL/GenBank/DDBJ databases">
        <title>complete genome sequencing of Deefgea sp. D25.</title>
        <authorList>
            <person name="Bae J.-W."/>
            <person name="Gim D.-H."/>
        </authorList>
    </citation>
    <scope>NUCLEOTIDE SEQUENCE [LARGE SCALE GENOMIC DNA]</scope>
    <source>
        <strain evidence="2 3">D25</strain>
    </source>
</reference>
<gene>
    <name evidence="2" type="ORF">K4H28_14350</name>
</gene>
<keyword evidence="2" id="KW-0255">Endonuclease</keyword>